<evidence type="ECO:0000313" key="2">
    <source>
        <dbReference type="Proteomes" id="UP000323257"/>
    </source>
</evidence>
<keyword evidence="2" id="KW-1185">Reference proteome</keyword>
<dbReference type="EMBL" id="VNHS01000023">
    <property type="protein sequence ID" value="TYP67706.1"/>
    <property type="molecule type" value="Genomic_DNA"/>
</dbReference>
<dbReference type="Proteomes" id="UP000323257">
    <property type="component" value="Unassembled WGS sequence"/>
</dbReference>
<organism evidence="1 2">
    <name type="scientific">Paenibacillus methanolicus</name>
    <dbReference type="NCBI Taxonomy" id="582686"/>
    <lineage>
        <taxon>Bacteria</taxon>
        <taxon>Bacillati</taxon>
        <taxon>Bacillota</taxon>
        <taxon>Bacilli</taxon>
        <taxon>Bacillales</taxon>
        <taxon>Paenibacillaceae</taxon>
        <taxon>Paenibacillus</taxon>
    </lineage>
</organism>
<sequence>MIIDGYNVYSDDGAVLIETLPAILHGGGSYRADRFPFKVSISAQTELSSLTFENPLTGEIVAKVSPSDGIASLQLIFDAAGSQTVRVGEATASRLNEVTITVVADTVAVEQDRFQQLNARLADVELALAELFGVGGGE</sequence>
<protein>
    <submittedName>
        <fullName evidence="1">Uncharacterized protein</fullName>
    </submittedName>
</protein>
<reference evidence="1 2" key="1">
    <citation type="submission" date="2019-07" db="EMBL/GenBank/DDBJ databases">
        <title>Genomic Encyclopedia of Type Strains, Phase III (KMG-III): the genomes of soil and plant-associated and newly described type strains.</title>
        <authorList>
            <person name="Whitman W."/>
        </authorList>
    </citation>
    <scope>NUCLEOTIDE SEQUENCE [LARGE SCALE GENOMIC DNA]</scope>
    <source>
        <strain evidence="1 2">BL24</strain>
    </source>
</reference>
<proteinExistence type="predicted"/>
<evidence type="ECO:0000313" key="1">
    <source>
        <dbReference type="EMBL" id="TYP67706.1"/>
    </source>
</evidence>
<dbReference type="RefSeq" id="WP_148933687.1">
    <property type="nucleotide sequence ID" value="NZ_VNHS01000023.1"/>
</dbReference>
<comment type="caution">
    <text evidence="1">The sequence shown here is derived from an EMBL/GenBank/DDBJ whole genome shotgun (WGS) entry which is preliminary data.</text>
</comment>
<accession>A0A5S5BN68</accession>
<name>A0A5S5BN68_9BACL</name>
<dbReference type="AlphaFoldDB" id="A0A5S5BN68"/>
<gene>
    <name evidence="1" type="ORF">BCM02_12331</name>
</gene>